<gene>
    <name evidence="2" type="primary">z404L</name>
    <name evidence="2" type="ORF">ATCV1_z404L</name>
</gene>
<evidence type="ECO:0000313" key="2">
    <source>
        <dbReference type="EMBL" id="ABT16538.1"/>
    </source>
</evidence>
<reference evidence="2 3" key="1">
    <citation type="submission" date="2006-09" db="EMBL/GenBank/DDBJ databases">
        <title>Sequence and annotation of the 288-kb ATCV-1 virus that infects an endosymbiotic Chlorella strain of the heliozoon Acanthocystis turfacea.</title>
        <authorList>
            <person name="Fitzgerald L.A."/>
            <person name="Graves M.V."/>
            <person name="Li X."/>
            <person name="Pfitzner A.J.P."/>
            <person name="Hartigan J."/>
            <person name="Van Etten J.L."/>
        </authorList>
    </citation>
    <scope>NUCLEOTIDE SEQUENCE [LARGE SCALE GENOMIC DNA]</scope>
    <source>
        <strain evidence="2 3">ATCV-1</strain>
    </source>
</reference>
<evidence type="ECO:0000313" key="3">
    <source>
        <dbReference type="Proteomes" id="UP000202420"/>
    </source>
</evidence>
<dbReference type="EMBL" id="EF101928">
    <property type="protein sequence ID" value="ABT16538.1"/>
    <property type="molecule type" value="Genomic_DNA"/>
</dbReference>
<dbReference type="KEGG" id="vg:5470994"/>
<name>A7K914_9PHYC</name>
<accession>A7K914</accession>
<keyword evidence="3" id="KW-1185">Reference proteome</keyword>
<dbReference type="Proteomes" id="UP000202420">
    <property type="component" value="Segment"/>
</dbReference>
<feature type="region of interest" description="Disordered" evidence="1">
    <location>
        <begin position="47"/>
        <end position="70"/>
    </location>
</feature>
<dbReference type="GeneID" id="5470994"/>
<organism evidence="2 3">
    <name type="scientific">Chlorovirus heliozoae</name>
    <dbReference type="NCBI Taxonomy" id="322019"/>
    <lineage>
        <taxon>Viruses</taxon>
        <taxon>Varidnaviria</taxon>
        <taxon>Bamfordvirae</taxon>
        <taxon>Nucleocytoviricota</taxon>
        <taxon>Megaviricetes</taxon>
        <taxon>Algavirales</taxon>
        <taxon>Phycodnaviridae</taxon>
        <taxon>Chlorovirus</taxon>
    </lineage>
</organism>
<feature type="compositionally biased region" description="Basic residues" evidence="1">
    <location>
        <begin position="54"/>
        <end position="70"/>
    </location>
</feature>
<evidence type="ECO:0000256" key="1">
    <source>
        <dbReference type="SAM" id="MobiDB-lite"/>
    </source>
</evidence>
<dbReference type="RefSeq" id="YP_001426885.1">
    <property type="nucleotide sequence ID" value="NC_008724.1"/>
</dbReference>
<proteinExistence type="predicted"/>
<protein>
    <submittedName>
        <fullName evidence="2">Uncharacterized protein z404L</fullName>
    </submittedName>
</protein>
<sequence>MLLLLPLQTFSHRKPLQPLPPRTFSHRHPLLPLLLTRFRKTRQANLQQAFFRSPRPRPVSRRSLSQRHHR</sequence>